<dbReference type="AlphaFoldDB" id="A0A179F7F8"/>
<reference evidence="2 3" key="1">
    <citation type="submission" date="2016-01" db="EMBL/GenBank/DDBJ databases">
        <title>Biosynthesis of antibiotic leucinostatins and their inhibition on Phytophthora in bio-control Purpureocillium lilacinum.</title>
        <authorList>
            <person name="Wang G."/>
            <person name="Liu Z."/>
            <person name="Lin R."/>
            <person name="Li E."/>
            <person name="Mao Z."/>
            <person name="Ling J."/>
            <person name="Yin W."/>
            <person name="Xie B."/>
        </authorList>
    </citation>
    <scope>NUCLEOTIDE SEQUENCE [LARGE SCALE GENOMIC DNA]</scope>
    <source>
        <strain evidence="2">PLBJ-1</strain>
    </source>
</reference>
<organism evidence="2 3">
    <name type="scientific">Purpureocillium lilacinum</name>
    <name type="common">Paecilomyces lilacinus</name>
    <dbReference type="NCBI Taxonomy" id="33203"/>
    <lineage>
        <taxon>Eukaryota</taxon>
        <taxon>Fungi</taxon>
        <taxon>Dikarya</taxon>
        <taxon>Ascomycota</taxon>
        <taxon>Pezizomycotina</taxon>
        <taxon>Sordariomycetes</taxon>
        <taxon>Hypocreomycetidae</taxon>
        <taxon>Hypocreales</taxon>
        <taxon>Ophiocordycipitaceae</taxon>
        <taxon>Purpureocillium</taxon>
    </lineage>
</organism>
<protein>
    <submittedName>
        <fullName evidence="2">Uncharacterized protein</fullName>
    </submittedName>
</protein>
<gene>
    <name evidence="2" type="ORF">VFPBJ_11450</name>
</gene>
<feature type="region of interest" description="Disordered" evidence="1">
    <location>
        <begin position="24"/>
        <end position="44"/>
    </location>
</feature>
<accession>A0A179F7F8</accession>
<comment type="caution">
    <text evidence="2">The sequence shown here is derived from an EMBL/GenBank/DDBJ whole genome shotgun (WGS) entry which is preliminary data.</text>
</comment>
<dbReference type="Proteomes" id="UP000078240">
    <property type="component" value="Unassembled WGS sequence"/>
</dbReference>
<evidence type="ECO:0000313" key="3">
    <source>
        <dbReference type="Proteomes" id="UP000078240"/>
    </source>
</evidence>
<name>A0A179F7F8_PURLI</name>
<evidence type="ECO:0000313" key="2">
    <source>
        <dbReference type="EMBL" id="OAQ61368.1"/>
    </source>
</evidence>
<feature type="compositionally biased region" description="Polar residues" evidence="1">
    <location>
        <begin position="31"/>
        <end position="44"/>
    </location>
</feature>
<proteinExistence type="predicted"/>
<evidence type="ECO:0000256" key="1">
    <source>
        <dbReference type="SAM" id="MobiDB-lite"/>
    </source>
</evidence>
<dbReference type="EMBL" id="LSBH01000025">
    <property type="protein sequence ID" value="OAQ61368.1"/>
    <property type="molecule type" value="Genomic_DNA"/>
</dbReference>
<sequence>MSRTWAISPAPRACPATTIQAGSVFKPPSASPKTSLKLGSTARSSGRRSVAVIGLQLFPSPPPSHQHWEYEAWSVHKLVKPMKYGGTTRTRVFIYGCGRTPWRWYL</sequence>